<organism evidence="1 2">
    <name type="scientific">Elysia crispata</name>
    <name type="common">lettuce slug</name>
    <dbReference type="NCBI Taxonomy" id="231223"/>
    <lineage>
        <taxon>Eukaryota</taxon>
        <taxon>Metazoa</taxon>
        <taxon>Spiralia</taxon>
        <taxon>Lophotrochozoa</taxon>
        <taxon>Mollusca</taxon>
        <taxon>Gastropoda</taxon>
        <taxon>Heterobranchia</taxon>
        <taxon>Euthyneura</taxon>
        <taxon>Panpulmonata</taxon>
        <taxon>Sacoglossa</taxon>
        <taxon>Placobranchoidea</taxon>
        <taxon>Plakobranchidae</taxon>
        <taxon>Elysia</taxon>
    </lineage>
</organism>
<gene>
    <name evidence="1" type="ORF">RRG08_007474</name>
</gene>
<comment type="caution">
    <text evidence="1">The sequence shown here is derived from an EMBL/GenBank/DDBJ whole genome shotgun (WGS) entry which is preliminary data.</text>
</comment>
<dbReference type="EMBL" id="JAWDGP010008005">
    <property type="protein sequence ID" value="KAK3697662.1"/>
    <property type="molecule type" value="Genomic_DNA"/>
</dbReference>
<protein>
    <submittedName>
        <fullName evidence="1">Uncharacterized protein</fullName>
    </submittedName>
</protein>
<dbReference type="Proteomes" id="UP001283361">
    <property type="component" value="Unassembled WGS sequence"/>
</dbReference>
<dbReference type="AlphaFoldDB" id="A0AAE1CIX7"/>
<name>A0AAE1CIX7_9GAST</name>
<sequence>MSIILGPVVGRQQPLGSNVYYTWVSGGATASPGNGWVTASLGEKCLLYPGSLLGDSISWEVMSIILGGWVTAYLGEKRLLYPGSWLGDSSPREVMSIILGKLSPWFEISFRSWLCSALTRCGF</sequence>
<evidence type="ECO:0000313" key="2">
    <source>
        <dbReference type="Proteomes" id="UP001283361"/>
    </source>
</evidence>
<proteinExistence type="predicted"/>
<evidence type="ECO:0000313" key="1">
    <source>
        <dbReference type="EMBL" id="KAK3697662.1"/>
    </source>
</evidence>
<reference evidence="1" key="1">
    <citation type="journal article" date="2023" name="G3 (Bethesda)">
        <title>A reference genome for the long-term kleptoplast-retaining sea slug Elysia crispata morphotype clarki.</title>
        <authorList>
            <person name="Eastman K.E."/>
            <person name="Pendleton A.L."/>
            <person name="Shaikh M.A."/>
            <person name="Suttiyut T."/>
            <person name="Ogas R."/>
            <person name="Tomko P."/>
            <person name="Gavelis G."/>
            <person name="Widhalm J.R."/>
            <person name="Wisecaver J.H."/>
        </authorList>
    </citation>
    <scope>NUCLEOTIDE SEQUENCE</scope>
    <source>
        <strain evidence="1">ECLA1</strain>
    </source>
</reference>
<accession>A0AAE1CIX7</accession>
<keyword evidence="2" id="KW-1185">Reference proteome</keyword>